<keyword evidence="1" id="KW-0812">Transmembrane</keyword>
<dbReference type="AlphaFoldDB" id="A0A4C2EFF6"/>
<dbReference type="InterPro" id="IPR022703">
    <property type="entry name" value="DUF3533"/>
</dbReference>
<protein>
    <recommendedName>
        <fullName evidence="2">DUF3533 domain-containing protein</fullName>
    </recommendedName>
</protein>
<evidence type="ECO:0000259" key="2">
    <source>
        <dbReference type="Pfam" id="PF12051"/>
    </source>
</evidence>
<dbReference type="PANTHER" id="PTHR34814:SF1">
    <property type="entry name" value="NITROSOGUANIDINE RESISTANCE PROTEIN SNG1"/>
    <property type="match status" value="1"/>
</dbReference>
<name>A0A4C2EFF6_9SACH</name>
<feature type="transmembrane region" description="Helical" evidence="1">
    <location>
        <begin position="357"/>
        <end position="376"/>
    </location>
</feature>
<evidence type="ECO:0000256" key="1">
    <source>
        <dbReference type="SAM" id="Phobius"/>
    </source>
</evidence>
<organism evidence="3 4">
    <name type="scientific">Zygosaccharomyces mellis</name>
    <dbReference type="NCBI Taxonomy" id="42258"/>
    <lineage>
        <taxon>Eukaryota</taxon>
        <taxon>Fungi</taxon>
        <taxon>Dikarya</taxon>
        <taxon>Ascomycota</taxon>
        <taxon>Saccharomycotina</taxon>
        <taxon>Saccharomycetes</taxon>
        <taxon>Saccharomycetales</taxon>
        <taxon>Saccharomycetaceae</taxon>
        <taxon>Zygosaccharomyces</taxon>
    </lineage>
</organism>
<proteinExistence type="predicted"/>
<feature type="transmembrane region" description="Helical" evidence="1">
    <location>
        <begin position="322"/>
        <end position="351"/>
    </location>
</feature>
<dbReference type="Proteomes" id="UP000301737">
    <property type="component" value="Unassembled WGS sequence"/>
</dbReference>
<dbReference type="Pfam" id="PF12051">
    <property type="entry name" value="DUF3533"/>
    <property type="match status" value="1"/>
</dbReference>
<dbReference type="OrthoDB" id="2140105at2759"/>
<keyword evidence="1" id="KW-0472">Membrane</keyword>
<sequence>MPSTVEERQSNLDKQVTAAYEPVSVCGHREADESSQQYAWLSNPGTNTTDKETAHSELLLQERRVRLLSPKMQELHKKTLCKFLQTTIILCSFLICVLSIYWGTEYNESHFMHKVSVLVVIQDTPSQNRSSLAGILPSITRDVPCTWHMHDSGEYQRKRNVQAAQINEEFLYQVHHQDYWMGLNVKPNATDDFIESLTNASAQSFNFSDYFQVVYESARSPSTMKTAILTNMQYLEQLYKQEVVTNYLPLLVSQEGDDVVRKNLIGASNIGFDYWDYRPFYNPVILSPLQVGLIYCLLLTFFQIGFYASLQREMAQLLKLRLLVFYRLGVSHATYFILSLFFCTLSAIFQIDFTKAFGRAGFVVYWMSTWLLMAALGGANENAVSIITLLGPQYVGLWLMSWIVLNISPAFYPLVTDSDFYRYGYMMPIPNAVEIFKVIFLDTSKRAIGRHYGVICAWIGLNTCLLPAVLFIVNKKTAKRDAVSNVNLEKSDQEG</sequence>
<dbReference type="InterPro" id="IPR053001">
    <property type="entry name" value="MNNG_permease-like"/>
</dbReference>
<feature type="domain" description="DUF3533" evidence="2">
    <location>
        <begin position="87"/>
        <end position="464"/>
    </location>
</feature>
<feature type="transmembrane region" description="Helical" evidence="1">
    <location>
        <begin position="80"/>
        <end position="102"/>
    </location>
</feature>
<dbReference type="GO" id="GO:0016020">
    <property type="term" value="C:membrane"/>
    <property type="evidence" value="ECO:0007669"/>
    <property type="project" value="TreeGrafter"/>
</dbReference>
<keyword evidence="1" id="KW-1133">Transmembrane helix</keyword>
<feature type="transmembrane region" description="Helical" evidence="1">
    <location>
        <begin position="292"/>
        <end position="310"/>
    </location>
</feature>
<accession>A0A4C2EFF6</accession>
<dbReference type="PANTHER" id="PTHR34814">
    <property type="entry name" value="NITROSOGUANIDINE RESISTANCE PROTEIN SNG1"/>
    <property type="match status" value="1"/>
</dbReference>
<gene>
    <name evidence="3" type="ORF">ZYGM_000164</name>
</gene>
<comment type="caution">
    <text evidence="3">The sequence shown here is derived from an EMBL/GenBank/DDBJ whole genome shotgun (WGS) entry which is preliminary data.</text>
</comment>
<dbReference type="EMBL" id="BIMX01000039">
    <property type="protein sequence ID" value="GCF01620.1"/>
    <property type="molecule type" value="Genomic_DNA"/>
</dbReference>
<feature type="transmembrane region" description="Helical" evidence="1">
    <location>
        <begin position="452"/>
        <end position="473"/>
    </location>
</feature>
<reference evidence="3 4" key="1">
    <citation type="submission" date="2019-01" db="EMBL/GenBank/DDBJ databases">
        <title>Draft Genome Sequencing of Zygosaccharomyces mellis Ca-7.</title>
        <authorList>
            <person name="Shiwa Y."/>
            <person name="Kanesaki Y."/>
            <person name="Ishige T."/>
            <person name="Mura K."/>
            <person name="Hori T."/>
            <person name="Tamura T."/>
        </authorList>
    </citation>
    <scope>NUCLEOTIDE SEQUENCE [LARGE SCALE GENOMIC DNA]</scope>
    <source>
        <strain evidence="3 4">Ca-7</strain>
    </source>
</reference>
<keyword evidence="4" id="KW-1185">Reference proteome</keyword>
<evidence type="ECO:0000313" key="3">
    <source>
        <dbReference type="EMBL" id="GCF01620.1"/>
    </source>
</evidence>
<evidence type="ECO:0000313" key="4">
    <source>
        <dbReference type="Proteomes" id="UP000301737"/>
    </source>
</evidence>